<gene>
    <name evidence="9" type="ORF">E5347_06375</name>
</gene>
<dbReference type="PANTHER" id="PTHR30151:SF0">
    <property type="entry name" value="ABC TRANSPORTER PERMEASE PROTEIN MJ0413-RELATED"/>
    <property type="match status" value="1"/>
</dbReference>
<dbReference type="EMBL" id="SRYR01000001">
    <property type="protein sequence ID" value="TGY44435.1"/>
    <property type="molecule type" value="Genomic_DNA"/>
</dbReference>
<evidence type="ECO:0000256" key="2">
    <source>
        <dbReference type="ARBA" id="ARBA00022448"/>
    </source>
</evidence>
<feature type="transmembrane region" description="Helical" evidence="7">
    <location>
        <begin position="12"/>
        <end position="30"/>
    </location>
</feature>
<dbReference type="Proteomes" id="UP000306888">
    <property type="component" value="Unassembled WGS sequence"/>
</dbReference>
<organism evidence="9 10">
    <name type="scientific">Clostridium sartagoforme</name>
    <dbReference type="NCBI Taxonomy" id="84031"/>
    <lineage>
        <taxon>Bacteria</taxon>
        <taxon>Bacillati</taxon>
        <taxon>Bacillota</taxon>
        <taxon>Clostridia</taxon>
        <taxon>Eubacteriales</taxon>
        <taxon>Clostridiaceae</taxon>
        <taxon>Clostridium</taxon>
    </lineage>
</organism>
<evidence type="ECO:0000256" key="3">
    <source>
        <dbReference type="ARBA" id="ARBA00022475"/>
    </source>
</evidence>
<dbReference type="Pfam" id="PF00528">
    <property type="entry name" value="BPD_transp_1"/>
    <property type="match status" value="1"/>
</dbReference>
<dbReference type="OrthoDB" id="308958at2"/>
<feature type="transmembrane region" description="Helical" evidence="7">
    <location>
        <begin position="221"/>
        <end position="243"/>
    </location>
</feature>
<evidence type="ECO:0000256" key="4">
    <source>
        <dbReference type="ARBA" id="ARBA00022692"/>
    </source>
</evidence>
<dbReference type="AlphaFoldDB" id="A0A4S2DQF2"/>
<feature type="transmembrane region" description="Helical" evidence="7">
    <location>
        <begin position="123"/>
        <end position="144"/>
    </location>
</feature>
<evidence type="ECO:0000259" key="8">
    <source>
        <dbReference type="PROSITE" id="PS50928"/>
    </source>
</evidence>
<protein>
    <submittedName>
        <fullName evidence="9">ABC transporter permease subunit</fullName>
    </submittedName>
</protein>
<dbReference type="SUPFAM" id="SSF161098">
    <property type="entry name" value="MetI-like"/>
    <property type="match status" value="1"/>
</dbReference>
<keyword evidence="3" id="KW-1003">Cell membrane</keyword>
<comment type="similarity">
    <text evidence="7">Belongs to the binding-protein-dependent transport system permease family.</text>
</comment>
<dbReference type="PROSITE" id="PS50928">
    <property type="entry name" value="ABC_TM1"/>
    <property type="match status" value="1"/>
</dbReference>
<dbReference type="Gene3D" id="1.10.3720.10">
    <property type="entry name" value="MetI-like"/>
    <property type="match status" value="1"/>
</dbReference>
<comment type="caution">
    <text evidence="9">The sequence shown here is derived from an EMBL/GenBank/DDBJ whole genome shotgun (WGS) entry which is preliminary data.</text>
</comment>
<feature type="transmembrane region" description="Helical" evidence="7">
    <location>
        <begin position="63"/>
        <end position="83"/>
    </location>
</feature>
<dbReference type="InterPro" id="IPR035906">
    <property type="entry name" value="MetI-like_sf"/>
</dbReference>
<feature type="domain" description="ABC transmembrane type-1" evidence="8">
    <location>
        <begin position="59"/>
        <end position="243"/>
    </location>
</feature>
<keyword evidence="5 7" id="KW-1133">Transmembrane helix</keyword>
<reference evidence="9 10" key="1">
    <citation type="submission" date="2019-04" db="EMBL/GenBank/DDBJ databases">
        <title>Microbes associate with the intestines of laboratory mice.</title>
        <authorList>
            <person name="Navarre W."/>
            <person name="Wong E."/>
            <person name="Huang K."/>
            <person name="Tropini C."/>
            <person name="Ng K."/>
            <person name="Yu B."/>
        </authorList>
    </citation>
    <scope>NUCLEOTIDE SEQUENCE [LARGE SCALE GENOMIC DNA]</scope>
    <source>
        <strain evidence="9 10">NM50_B9-20</strain>
    </source>
</reference>
<keyword evidence="4 7" id="KW-0812">Transmembrane</keyword>
<evidence type="ECO:0000256" key="7">
    <source>
        <dbReference type="RuleBase" id="RU363032"/>
    </source>
</evidence>
<dbReference type="PANTHER" id="PTHR30151">
    <property type="entry name" value="ALKANE SULFONATE ABC TRANSPORTER-RELATED, MEMBRANE SUBUNIT"/>
    <property type="match status" value="1"/>
</dbReference>
<evidence type="ECO:0000256" key="5">
    <source>
        <dbReference type="ARBA" id="ARBA00022989"/>
    </source>
</evidence>
<dbReference type="CDD" id="cd06261">
    <property type="entry name" value="TM_PBP2"/>
    <property type="match status" value="1"/>
</dbReference>
<comment type="subcellular location">
    <subcellularLocation>
        <location evidence="1 7">Cell membrane</location>
        <topology evidence="1 7">Multi-pass membrane protein</topology>
    </subcellularLocation>
</comment>
<dbReference type="GO" id="GO:0055085">
    <property type="term" value="P:transmembrane transport"/>
    <property type="evidence" value="ECO:0007669"/>
    <property type="project" value="InterPro"/>
</dbReference>
<proteinExistence type="inferred from homology"/>
<evidence type="ECO:0000256" key="6">
    <source>
        <dbReference type="ARBA" id="ARBA00023136"/>
    </source>
</evidence>
<keyword evidence="10" id="KW-1185">Reference proteome</keyword>
<name>A0A4S2DQF2_9CLOT</name>
<accession>A0A4S2DQF2</accession>
<keyword evidence="6 7" id="KW-0472">Membrane</keyword>
<feature type="transmembrane region" description="Helical" evidence="7">
    <location>
        <begin position="168"/>
        <end position="189"/>
    </location>
</feature>
<dbReference type="InterPro" id="IPR000515">
    <property type="entry name" value="MetI-like"/>
</dbReference>
<feature type="transmembrane region" description="Helical" evidence="7">
    <location>
        <begin position="95"/>
        <end position="117"/>
    </location>
</feature>
<dbReference type="GO" id="GO:0005886">
    <property type="term" value="C:plasma membrane"/>
    <property type="evidence" value="ECO:0007669"/>
    <property type="project" value="UniProtKB-SubCell"/>
</dbReference>
<keyword evidence="2 7" id="KW-0813">Transport</keyword>
<evidence type="ECO:0000313" key="10">
    <source>
        <dbReference type="Proteomes" id="UP000306888"/>
    </source>
</evidence>
<evidence type="ECO:0000313" key="9">
    <source>
        <dbReference type="EMBL" id="TGY44435.1"/>
    </source>
</evidence>
<evidence type="ECO:0000256" key="1">
    <source>
        <dbReference type="ARBA" id="ARBA00004651"/>
    </source>
</evidence>
<sequence length="255" mass="28840">MKSSSMKDKRLIFISITLLSIIWIIISNIIDNSIYLPKANEVVNEIITIFRDKSFLLDIGYSLFRAIISFLVASIIAILLGVLSSFNKYIYNFFYPINSIIKSIPNIAFILIALIWLNKNSSPYLIGIVISFPILYETTINSILNSNEQLVEMLDIYKITFKEKLKNFYMQSVFINISQIATSTFSLAFKVVVAGEVFGQPKYGIGTAIQGAKINFNTPGIFAWIIIVALLSYILDKVILFIIKKSLKGGRYLID</sequence>